<keyword evidence="3" id="KW-1185">Reference proteome</keyword>
<accession>A0A7N1A8U0</accession>
<sequence length="73" mass="8057">MLHTIGLAAGSLSALVEEAIVTNFLGLSALDSNKLVVLFYFFFKKKKNQQWFSFPIGDSNKLVIGSSGAFRSW</sequence>
<evidence type="ECO:0000313" key="3">
    <source>
        <dbReference type="Proteomes" id="UP000594263"/>
    </source>
</evidence>
<keyword evidence="1" id="KW-1133">Transmembrane helix</keyword>
<evidence type="ECO:0000313" key="2">
    <source>
        <dbReference type="EnsemblPlants" id="Kaladp0550s0078.1.v1.1.CDS.1"/>
    </source>
</evidence>
<keyword evidence="1" id="KW-0812">Transmembrane</keyword>
<organism evidence="2 3">
    <name type="scientific">Kalanchoe fedtschenkoi</name>
    <name type="common">Lavender scallops</name>
    <name type="synonym">South American air plant</name>
    <dbReference type="NCBI Taxonomy" id="63787"/>
    <lineage>
        <taxon>Eukaryota</taxon>
        <taxon>Viridiplantae</taxon>
        <taxon>Streptophyta</taxon>
        <taxon>Embryophyta</taxon>
        <taxon>Tracheophyta</taxon>
        <taxon>Spermatophyta</taxon>
        <taxon>Magnoliopsida</taxon>
        <taxon>eudicotyledons</taxon>
        <taxon>Gunneridae</taxon>
        <taxon>Pentapetalae</taxon>
        <taxon>Saxifragales</taxon>
        <taxon>Crassulaceae</taxon>
        <taxon>Kalanchoe</taxon>
    </lineage>
</organism>
<dbReference type="Proteomes" id="UP000594263">
    <property type="component" value="Unplaced"/>
</dbReference>
<evidence type="ECO:0000256" key="1">
    <source>
        <dbReference type="SAM" id="Phobius"/>
    </source>
</evidence>
<dbReference type="EnsemblPlants" id="Kaladp0550s0078.1.v1.1">
    <property type="protein sequence ID" value="Kaladp0550s0078.1.v1.1.CDS.1"/>
    <property type="gene ID" value="Kaladp0550s0078.v1.1"/>
</dbReference>
<proteinExistence type="predicted"/>
<reference evidence="2" key="1">
    <citation type="submission" date="2021-01" db="UniProtKB">
        <authorList>
            <consortium name="EnsemblPlants"/>
        </authorList>
    </citation>
    <scope>IDENTIFICATION</scope>
</reference>
<dbReference type="Gramene" id="Kaladp0550s0078.1.v1.1">
    <property type="protein sequence ID" value="Kaladp0550s0078.1.v1.1.CDS.1"/>
    <property type="gene ID" value="Kaladp0550s0078.v1.1"/>
</dbReference>
<feature type="transmembrane region" description="Helical" evidence="1">
    <location>
        <begin position="24"/>
        <end position="43"/>
    </location>
</feature>
<keyword evidence="1" id="KW-0472">Membrane</keyword>
<dbReference type="AlphaFoldDB" id="A0A7N1A8U0"/>
<protein>
    <submittedName>
        <fullName evidence="2">Uncharacterized protein</fullName>
    </submittedName>
</protein>
<name>A0A7N1A8U0_KALFE</name>